<comment type="caution">
    <text evidence="7">The sequence shown here is derived from an EMBL/GenBank/DDBJ whole genome shotgun (WGS) entry which is preliminary data.</text>
</comment>
<dbReference type="Gene3D" id="3.40.190.10">
    <property type="entry name" value="Periplasmic binding protein-like II"/>
    <property type="match status" value="1"/>
</dbReference>
<keyword evidence="8" id="KW-1185">Reference proteome</keyword>
<organism evidence="7 8">
    <name type="scientific">Streptomyces thinghirensis</name>
    <dbReference type="NCBI Taxonomy" id="551547"/>
    <lineage>
        <taxon>Bacteria</taxon>
        <taxon>Bacillati</taxon>
        <taxon>Actinomycetota</taxon>
        <taxon>Actinomycetes</taxon>
        <taxon>Kitasatosporales</taxon>
        <taxon>Streptomycetaceae</taxon>
        <taxon>Streptomyces</taxon>
    </lineage>
</organism>
<dbReference type="InterPro" id="IPR006059">
    <property type="entry name" value="SBP"/>
</dbReference>
<name>A0ABP9T509_9ACTN</name>
<gene>
    <name evidence="7" type="ORF">GCM10023323_40680</name>
</gene>
<dbReference type="RefSeq" id="WP_345632304.1">
    <property type="nucleotide sequence ID" value="NZ_BAABJR010000009.1"/>
</dbReference>
<evidence type="ECO:0000313" key="7">
    <source>
        <dbReference type="EMBL" id="GAA5210957.1"/>
    </source>
</evidence>
<keyword evidence="2 6" id="KW-0732">Signal</keyword>
<feature type="chain" id="PRO_5047084904" evidence="6">
    <location>
        <begin position="24"/>
        <end position="438"/>
    </location>
</feature>
<feature type="signal peptide" evidence="6">
    <location>
        <begin position="1"/>
        <end position="23"/>
    </location>
</feature>
<dbReference type="PANTHER" id="PTHR43649">
    <property type="entry name" value="ARABINOSE-BINDING PROTEIN-RELATED"/>
    <property type="match status" value="1"/>
</dbReference>
<keyword evidence="3" id="KW-0472">Membrane</keyword>
<evidence type="ECO:0000256" key="5">
    <source>
        <dbReference type="ARBA" id="ARBA00023288"/>
    </source>
</evidence>
<sequence length="438" mass="47562">MQPRIIRPALALTLLACAFAATACGGDGDNGDSSSGPVTLEIWTDKEGVKQAAAAFNAAHKDVRLKYVNVPGTELINKVTNAHKAGDASKAPCLVLNDNRNGSMLLAQGIIRDLTEDIEPVKDKYADDAFVNLSIGGKIYGVPAMRQPMFTVVHQPTFDKYDLEVPTSWQELVTVGEKLKKHGISVFNLAGEDPSTFMNMAWQGGARWYEVKGDAWKVDFTDKASQDAADVMQQLLDKGLVSKISYADYAAMMQQYEKGKIALRQVSTWQLASFEQNMSKSLGEWAPAGNLAVPGQSTPTSAGDTSGYLVTSLCENSEEAVEAATWLTTSADPIKAMANTTDGHGWFPAVADPKPYLDTLVPKKLMGDHADKAVPTILENSDFADGWVYGPNSTAMYEELADQWGKAMNGDITVRALLDHMQQWTVKDLKQRGISVTE</sequence>
<dbReference type="SUPFAM" id="SSF53850">
    <property type="entry name" value="Periplasmic binding protein-like II"/>
    <property type="match status" value="1"/>
</dbReference>
<dbReference type="EMBL" id="BAABJR010000009">
    <property type="protein sequence ID" value="GAA5210957.1"/>
    <property type="molecule type" value="Genomic_DNA"/>
</dbReference>
<proteinExistence type="predicted"/>
<keyword evidence="4" id="KW-0564">Palmitate</keyword>
<dbReference type="PANTHER" id="PTHR43649:SF33">
    <property type="entry name" value="POLYGALACTURONAN_RHAMNOGALACTURONAN-BINDING PROTEIN YTCQ"/>
    <property type="match status" value="1"/>
</dbReference>
<dbReference type="Proteomes" id="UP001499878">
    <property type="component" value="Unassembled WGS sequence"/>
</dbReference>
<keyword evidence="1" id="KW-1003">Cell membrane</keyword>
<evidence type="ECO:0000256" key="3">
    <source>
        <dbReference type="ARBA" id="ARBA00023136"/>
    </source>
</evidence>
<evidence type="ECO:0000313" key="8">
    <source>
        <dbReference type="Proteomes" id="UP001499878"/>
    </source>
</evidence>
<evidence type="ECO:0000256" key="2">
    <source>
        <dbReference type="ARBA" id="ARBA00022729"/>
    </source>
</evidence>
<evidence type="ECO:0000256" key="1">
    <source>
        <dbReference type="ARBA" id="ARBA00022475"/>
    </source>
</evidence>
<keyword evidence="5" id="KW-0449">Lipoprotein</keyword>
<accession>A0ABP9T509</accession>
<dbReference type="InterPro" id="IPR050490">
    <property type="entry name" value="Bact_solute-bd_prot1"/>
</dbReference>
<evidence type="ECO:0000256" key="4">
    <source>
        <dbReference type="ARBA" id="ARBA00023139"/>
    </source>
</evidence>
<dbReference type="Pfam" id="PF01547">
    <property type="entry name" value="SBP_bac_1"/>
    <property type="match status" value="1"/>
</dbReference>
<evidence type="ECO:0000256" key="6">
    <source>
        <dbReference type="SAM" id="SignalP"/>
    </source>
</evidence>
<protein>
    <submittedName>
        <fullName evidence="7">Extracellular solute-binding protein</fullName>
    </submittedName>
</protein>
<reference evidence="8" key="1">
    <citation type="journal article" date="2019" name="Int. J. Syst. Evol. Microbiol.">
        <title>The Global Catalogue of Microorganisms (GCM) 10K type strain sequencing project: providing services to taxonomists for standard genome sequencing and annotation.</title>
        <authorList>
            <consortium name="The Broad Institute Genomics Platform"/>
            <consortium name="The Broad Institute Genome Sequencing Center for Infectious Disease"/>
            <person name="Wu L."/>
            <person name="Ma J."/>
        </authorList>
    </citation>
    <scope>NUCLEOTIDE SEQUENCE [LARGE SCALE GENOMIC DNA]</scope>
    <source>
        <strain evidence="8">JCM 18306</strain>
    </source>
</reference>
<dbReference type="PROSITE" id="PS51257">
    <property type="entry name" value="PROKAR_LIPOPROTEIN"/>
    <property type="match status" value="1"/>
</dbReference>